<dbReference type="InterPro" id="IPR007185">
    <property type="entry name" value="DNA_pol_a/d/e_bsu"/>
</dbReference>
<dbReference type="GO" id="GO:0005658">
    <property type="term" value="C:alpha DNA polymerase:primase complex"/>
    <property type="evidence" value="ECO:0007669"/>
    <property type="project" value="TreeGrafter"/>
</dbReference>
<name>A0A067MDF6_BOTB1</name>
<dbReference type="GO" id="GO:0003677">
    <property type="term" value="F:DNA binding"/>
    <property type="evidence" value="ECO:0007669"/>
    <property type="project" value="InterPro"/>
</dbReference>
<feature type="domain" description="DNA polymerase alpha subunit B OB" evidence="7">
    <location>
        <begin position="130"/>
        <end position="243"/>
    </location>
</feature>
<keyword evidence="5" id="KW-0539">Nucleus</keyword>
<dbReference type="Pfam" id="PF04042">
    <property type="entry name" value="DNA_pol_E_B"/>
    <property type="match status" value="1"/>
</dbReference>
<evidence type="ECO:0000259" key="7">
    <source>
        <dbReference type="Pfam" id="PF22062"/>
    </source>
</evidence>
<dbReference type="STRING" id="930990.A0A067MDF6"/>
<accession>A0A067MDF6</accession>
<reference evidence="9" key="1">
    <citation type="journal article" date="2014" name="Proc. Natl. Acad. Sci. U.S.A.">
        <title>Extensive sampling of basidiomycete genomes demonstrates inadequacy of the white-rot/brown-rot paradigm for wood decay fungi.</title>
        <authorList>
            <person name="Riley R."/>
            <person name="Salamov A.A."/>
            <person name="Brown D.W."/>
            <person name="Nagy L.G."/>
            <person name="Floudas D."/>
            <person name="Held B.W."/>
            <person name="Levasseur A."/>
            <person name="Lombard V."/>
            <person name="Morin E."/>
            <person name="Otillar R."/>
            <person name="Lindquist E.A."/>
            <person name="Sun H."/>
            <person name="LaButti K.M."/>
            <person name="Schmutz J."/>
            <person name="Jabbour D."/>
            <person name="Luo H."/>
            <person name="Baker S.E."/>
            <person name="Pisabarro A.G."/>
            <person name="Walton J.D."/>
            <person name="Blanchette R.A."/>
            <person name="Henrissat B."/>
            <person name="Martin F."/>
            <person name="Cullen D."/>
            <person name="Hibbett D.S."/>
            <person name="Grigoriev I.V."/>
        </authorList>
    </citation>
    <scope>NUCLEOTIDE SEQUENCE [LARGE SCALE GENOMIC DNA]</scope>
    <source>
        <strain evidence="9">FD-172 SS1</strain>
    </source>
</reference>
<evidence type="ECO:0000256" key="5">
    <source>
        <dbReference type="ARBA" id="ARBA00023242"/>
    </source>
</evidence>
<dbReference type="InterPro" id="IPR016722">
    <property type="entry name" value="DNA_pol_alpha_bsu"/>
</dbReference>
<comment type="similarity">
    <text evidence="2">Belongs to the DNA polymerase alpha subunit B family.</text>
</comment>
<dbReference type="PANTHER" id="PTHR23061">
    <property type="entry name" value="DNA POLYMERASE 2 ALPHA 70 KDA SUBUNIT"/>
    <property type="match status" value="1"/>
</dbReference>
<keyword evidence="4" id="KW-0235">DNA replication</keyword>
<gene>
    <name evidence="8" type="ORF">BOTBODRAFT_58411</name>
</gene>
<dbReference type="FunCoup" id="A0A067MDF6">
    <property type="interactions" value="175"/>
</dbReference>
<dbReference type="OrthoDB" id="336885at2759"/>
<dbReference type="PANTHER" id="PTHR23061:SF12">
    <property type="entry name" value="DNA POLYMERASE ALPHA SUBUNIT B"/>
    <property type="match status" value="1"/>
</dbReference>
<dbReference type="HOGENOM" id="CLU_014923_2_1_1"/>
<evidence type="ECO:0000313" key="8">
    <source>
        <dbReference type="EMBL" id="KDQ09882.1"/>
    </source>
</evidence>
<sequence length="543" mass="59272">MESIQDEIRQRYAVPDDVMARCLAICHKFSLSADDFLSQWESLLSAARSPFIAPTPQGLADLEAYLRQKTASEDAAAVAAAARIKDVKFSNVHSAAPRNNLPQTRVNFRPQFESEKFNYRYMHEKVSERSETLDDRIDEFAELVKEAYGVDELGDPAAVTEEDVLIVGRICAEPDTKLGETTLQLESSRMMGSGARVSLKFNPGAKLRAPAPGRSGLGLFPGAIVVLKGRNGGGGWFSVSEIWTPPPLGSSTQSRPSSGVTTGASVMIASGPYTFDADLEYKPFKALVREAMAFRPSILILLGPFVDANHPLIKLGDIDETPAELFASRITAPLRALFNNASFPSVFVIPSVRDMISDHAAFPQSAFDTSVDPNFAKTLIYLPNPSMISVSGITLAASSVDVLFHIKKEEYFKRAEDVDADPAGGAGATAERNLKDPMGLLCRHILEQRSFYPLFPVPQDLSSDVNLDISHSDLLRLNEAPDILVLPSMLKQFYKIVDNTLVINPSFASKYNSAGTYAKVMFPAAYGERGLDKVVVDIVKLEV</sequence>
<evidence type="ECO:0000259" key="6">
    <source>
        <dbReference type="Pfam" id="PF04042"/>
    </source>
</evidence>
<evidence type="ECO:0000256" key="2">
    <source>
        <dbReference type="ARBA" id="ARBA00007299"/>
    </source>
</evidence>
<organism evidence="8 9">
    <name type="scientific">Botryobasidium botryosum (strain FD-172 SS1)</name>
    <dbReference type="NCBI Taxonomy" id="930990"/>
    <lineage>
        <taxon>Eukaryota</taxon>
        <taxon>Fungi</taxon>
        <taxon>Dikarya</taxon>
        <taxon>Basidiomycota</taxon>
        <taxon>Agaricomycotina</taxon>
        <taxon>Agaricomycetes</taxon>
        <taxon>Cantharellales</taxon>
        <taxon>Botryobasidiaceae</taxon>
        <taxon>Botryobasidium</taxon>
    </lineage>
</organism>
<dbReference type="InterPro" id="IPR054300">
    <property type="entry name" value="OB_DPOA2"/>
</dbReference>
<feature type="domain" description="DNA polymerase alpha/delta/epsilon subunit B" evidence="6">
    <location>
        <begin position="266"/>
        <end position="494"/>
    </location>
</feature>
<dbReference type="Pfam" id="PF22062">
    <property type="entry name" value="OB_DPOA2"/>
    <property type="match status" value="1"/>
</dbReference>
<proteinExistence type="inferred from homology"/>
<dbReference type="AlphaFoldDB" id="A0A067MDF6"/>
<evidence type="ECO:0000256" key="3">
    <source>
        <dbReference type="ARBA" id="ARBA00018596"/>
    </source>
</evidence>
<dbReference type="PIRSF" id="PIRSF018300">
    <property type="entry name" value="DNA_pol_alph_2"/>
    <property type="match status" value="1"/>
</dbReference>
<keyword evidence="9" id="KW-1185">Reference proteome</keyword>
<dbReference type="GO" id="GO:0006270">
    <property type="term" value="P:DNA replication initiation"/>
    <property type="evidence" value="ECO:0007669"/>
    <property type="project" value="TreeGrafter"/>
</dbReference>
<evidence type="ECO:0000313" key="9">
    <source>
        <dbReference type="Proteomes" id="UP000027195"/>
    </source>
</evidence>
<dbReference type="EMBL" id="KL198073">
    <property type="protein sequence ID" value="KDQ09882.1"/>
    <property type="molecule type" value="Genomic_DNA"/>
</dbReference>
<dbReference type="InParanoid" id="A0A067MDF6"/>
<dbReference type="Proteomes" id="UP000027195">
    <property type="component" value="Unassembled WGS sequence"/>
</dbReference>
<evidence type="ECO:0000256" key="1">
    <source>
        <dbReference type="ARBA" id="ARBA00004123"/>
    </source>
</evidence>
<comment type="subcellular location">
    <subcellularLocation>
        <location evidence="1">Nucleus</location>
    </subcellularLocation>
</comment>
<evidence type="ECO:0000256" key="4">
    <source>
        <dbReference type="ARBA" id="ARBA00022705"/>
    </source>
</evidence>
<protein>
    <recommendedName>
        <fullName evidence="3">DNA polymerase alpha subunit B</fullName>
    </recommendedName>
</protein>
<dbReference type="Gene3D" id="3.60.21.60">
    <property type="match status" value="2"/>
</dbReference>